<dbReference type="PANTHER" id="PTHR43537">
    <property type="entry name" value="TRANSCRIPTIONAL REGULATOR, GNTR FAMILY"/>
    <property type="match status" value="1"/>
</dbReference>
<dbReference type="InterPro" id="IPR011711">
    <property type="entry name" value="GntR_C"/>
</dbReference>
<dbReference type="Gene3D" id="1.10.10.10">
    <property type="entry name" value="Winged helix-like DNA-binding domain superfamily/Winged helix DNA-binding domain"/>
    <property type="match status" value="1"/>
</dbReference>
<accession>A0A679J0Z6</accession>
<dbReference type="SUPFAM" id="SSF48008">
    <property type="entry name" value="GntR ligand-binding domain-like"/>
    <property type="match status" value="1"/>
</dbReference>
<dbReference type="CDD" id="cd07377">
    <property type="entry name" value="WHTH_GntR"/>
    <property type="match status" value="1"/>
</dbReference>
<evidence type="ECO:0000313" key="5">
    <source>
        <dbReference type="EMBL" id="CAA2101579.1"/>
    </source>
</evidence>
<name>A0A679J0Z6_VARPD</name>
<dbReference type="InterPro" id="IPR008920">
    <property type="entry name" value="TF_FadR/GntR_C"/>
</dbReference>
<dbReference type="RefSeq" id="WP_339089017.1">
    <property type="nucleotide sequence ID" value="NZ_LR743507.1"/>
</dbReference>
<dbReference type="Pfam" id="PF07729">
    <property type="entry name" value="FCD"/>
    <property type="match status" value="1"/>
</dbReference>
<keyword evidence="3" id="KW-0804">Transcription</keyword>
<evidence type="ECO:0000256" key="2">
    <source>
        <dbReference type="ARBA" id="ARBA00023125"/>
    </source>
</evidence>
<evidence type="ECO:0000256" key="1">
    <source>
        <dbReference type="ARBA" id="ARBA00023015"/>
    </source>
</evidence>
<dbReference type="EMBL" id="LR743507">
    <property type="protein sequence ID" value="CAA2101579.1"/>
    <property type="molecule type" value="Genomic_DNA"/>
</dbReference>
<keyword evidence="2" id="KW-0238">DNA-binding</keyword>
<dbReference type="SMART" id="SM00895">
    <property type="entry name" value="FCD"/>
    <property type="match status" value="1"/>
</dbReference>
<sequence length="239" mass="26738">MPIQTLEPQRLYRQIAEQLRVLIGQGEFAVGARIPAERDLAKQLGVSRPSVREALIALEVEGWVEIRTGSGVYVLDRSHRTAVPVNGAGAGAEWGPLEIIRARRLVEGETAATAAQHGKRKDVDAMRRAIRMMRELAARNEVPHEGDRAFHLAVVNACDNVVLTETVQGFWESRQGPIFARMIDYFETMDSWQAAIGEHEAILEAIAARDPGAARDAMHQHMDKFHQRFSASWRRTRTA</sequence>
<dbReference type="Pfam" id="PF00392">
    <property type="entry name" value="GntR"/>
    <property type="match status" value="1"/>
</dbReference>
<dbReference type="SMART" id="SM00345">
    <property type="entry name" value="HTH_GNTR"/>
    <property type="match status" value="1"/>
</dbReference>
<dbReference type="AlphaFoldDB" id="A0A679J0Z6"/>
<dbReference type="InterPro" id="IPR036388">
    <property type="entry name" value="WH-like_DNA-bd_sf"/>
</dbReference>
<dbReference type="GO" id="GO:0003677">
    <property type="term" value="F:DNA binding"/>
    <property type="evidence" value="ECO:0007669"/>
    <property type="project" value="UniProtKB-KW"/>
</dbReference>
<evidence type="ECO:0000259" key="4">
    <source>
        <dbReference type="PROSITE" id="PS50949"/>
    </source>
</evidence>
<dbReference type="InterPro" id="IPR036390">
    <property type="entry name" value="WH_DNA-bd_sf"/>
</dbReference>
<dbReference type="Gene3D" id="1.20.120.530">
    <property type="entry name" value="GntR ligand-binding domain-like"/>
    <property type="match status" value="1"/>
</dbReference>
<protein>
    <submittedName>
        <fullName evidence="5">L-lactate dehydrogenase operon regulatory protein</fullName>
    </submittedName>
</protein>
<dbReference type="InterPro" id="IPR000524">
    <property type="entry name" value="Tscrpt_reg_HTH_GntR"/>
</dbReference>
<evidence type="ECO:0000256" key="3">
    <source>
        <dbReference type="ARBA" id="ARBA00023163"/>
    </source>
</evidence>
<organism evidence="5">
    <name type="scientific">Variovorax paradoxus</name>
    <dbReference type="NCBI Taxonomy" id="34073"/>
    <lineage>
        <taxon>Bacteria</taxon>
        <taxon>Pseudomonadati</taxon>
        <taxon>Pseudomonadota</taxon>
        <taxon>Betaproteobacteria</taxon>
        <taxon>Burkholderiales</taxon>
        <taxon>Comamonadaceae</taxon>
        <taxon>Variovorax</taxon>
    </lineage>
</organism>
<feature type="domain" description="HTH gntR-type" evidence="4">
    <location>
        <begin position="9"/>
        <end position="77"/>
    </location>
</feature>
<gene>
    <name evidence="5" type="primary">lldR_1</name>
    <name evidence="5" type="ORF">VVAX_01320</name>
</gene>
<dbReference type="PANTHER" id="PTHR43537:SF5">
    <property type="entry name" value="UXU OPERON TRANSCRIPTIONAL REGULATOR"/>
    <property type="match status" value="1"/>
</dbReference>
<dbReference type="PRINTS" id="PR00035">
    <property type="entry name" value="HTHGNTR"/>
</dbReference>
<dbReference type="PROSITE" id="PS50949">
    <property type="entry name" value="HTH_GNTR"/>
    <property type="match status" value="1"/>
</dbReference>
<keyword evidence="1" id="KW-0805">Transcription regulation</keyword>
<proteinExistence type="predicted"/>
<dbReference type="GO" id="GO:0003700">
    <property type="term" value="F:DNA-binding transcription factor activity"/>
    <property type="evidence" value="ECO:0007669"/>
    <property type="project" value="InterPro"/>
</dbReference>
<reference evidence="5" key="1">
    <citation type="submission" date="2019-12" db="EMBL/GenBank/DDBJ databases">
        <authorList>
            <person name="Cremers G."/>
        </authorList>
    </citation>
    <scope>NUCLEOTIDE SEQUENCE</scope>
    <source>
        <strain evidence="5">Vvax</strain>
    </source>
</reference>
<dbReference type="SUPFAM" id="SSF46785">
    <property type="entry name" value="Winged helix' DNA-binding domain"/>
    <property type="match status" value="1"/>
</dbReference>